<accession>A0A0D1YAI6</accession>
<evidence type="ECO:0000313" key="2">
    <source>
        <dbReference type="Proteomes" id="UP000053599"/>
    </source>
</evidence>
<organism evidence="1 2">
    <name type="scientific">Exophiala sideris</name>
    <dbReference type="NCBI Taxonomy" id="1016849"/>
    <lineage>
        <taxon>Eukaryota</taxon>
        <taxon>Fungi</taxon>
        <taxon>Dikarya</taxon>
        <taxon>Ascomycota</taxon>
        <taxon>Pezizomycotina</taxon>
        <taxon>Eurotiomycetes</taxon>
        <taxon>Chaetothyriomycetidae</taxon>
        <taxon>Chaetothyriales</taxon>
        <taxon>Herpotrichiellaceae</taxon>
        <taxon>Exophiala</taxon>
    </lineage>
</organism>
<name>A0A0D1YAI6_9EURO</name>
<dbReference type="EMBL" id="KN846954">
    <property type="protein sequence ID" value="KIV77859.1"/>
    <property type="molecule type" value="Genomic_DNA"/>
</dbReference>
<dbReference type="Proteomes" id="UP000053599">
    <property type="component" value="Unassembled WGS sequence"/>
</dbReference>
<evidence type="ECO:0000313" key="1">
    <source>
        <dbReference type="EMBL" id="KIV77859.1"/>
    </source>
</evidence>
<reference evidence="1 2" key="1">
    <citation type="submission" date="2015-01" db="EMBL/GenBank/DDBJ databases">
        <title>The Genome Sequence of Exophiala sideris CBS121828.</title>
        <authorList>
            <consortium name="The Broad Institute Genomics Platform"/>
            <person name="Cuomo C."/>
            <person name="de Hoog S."/>
            <person name="Gorbushina A."/>
            <person name="Stielow B."/>
            <person name="Teixiera M."/>
            <person name="Abouelleil A."/>
            <person name="Chapman S.B."/>
            <person name="Priest M."/>
            <person name="Young S.K."/>
            <person name="Wortman J."/>
            <person name="Nusbaum C."/>
            <person name="Birren B."/>
        </authorList>
    </citation>
    <scope>NUCLEOTIDE SEQUENCE [LARGE SCALE GENOMIC DNA]</scope>
    <source>
        <strain evidence="1 2">CBS 121828</strain>
    </source>
</reference>
<dbReference type="HOGENOM" id="CLU_1030714_0_0_1"/>
<dbReference type="AlphaFoldDB" id="A0A0D1YAI6"/>
<sequence length="270" mass="30246">MALVRDEPSELVPFVDNSSLISCRNSTVSSASRRSTATEPECTTARVQGKTSRCVLSRVDVARCSAESSSMWYLQFGMQEFDLNAPAQQAQANRQYDLQDVLERAAQEHPSGAERPTNQTESVIACDNALITTDFRGEGTTSRHDRNPMERVTVRLSTPALRERGAFYTLHWEPWSGFRVSPRTRVANILLQDRGAVDTMLAGTDMRDSENVRSILKLTIEYYIDELFTHDEMYPDNTFYWKSTPTGDDTYTKPAVGSGYVASIERSCAA</sequence>
<gene>
    <name evidence="1" type="ORF">PV11_09637</name>
</gene>
<proteinExistence type="predicted"/>
<protein>
    <submittedName>
        <fullName evidence="1">Uncharacterized protein</fullName>
    </submittedName>
</protein>